<dbReference type="RefSeq" id="WP_324667797.1">
    <property type="nucleotide sequence ID" value="NZ_CP141614.1"/>
</dbReference>
<keyword evidence="5 7" id="KW-0687">Ribonucleoprotein</keyword>
<dbReference type="EMBL" id="CP141614">
    <property type="protein sequence ID" value="WRP13552.1"/>
    <property type="molecule type" value="Genomic_DNA"/>
</dbReference>
<dbReference type="Proteomes" id="UP001333102">
    <property type="component" value="Chromosome"/>
</dbReference>
<keyword evidence="9" id="KW-1185">Reference proteome</keyword>
<keyword evidence="3 7" id="KW-0694">RNA-binding</keyword>
<gene>
    <name evidence="7 8" type="primary">rpsT</name>
    <name evidence="8" type="ORF">VLY81_08810</name>
</gene>
<dbReference type="PANTHER" id="PTHR33398">
    <property type="entry name" value="30S RIBOSOMAL PROTEIN S20"/>
    <property type="match status" value="1"/>
</dbReference>
<dbReference type="Pfam" id="PF01649">
    <property type="entry name" value="Ribosomal_S20p"/>
    <property type="match status" value="1"/>
</dbReference>
<name>A0ABZ1BN46_9FIRM</name>
<evidence type="ECO:0000256" key="4">
    <source>
        <dbReference type="ARBA" id="ARBA00022980"/>
    </source>
</evidence>
<keyword evidence="4 7" id="KW-0689">Ribosomal protein</keyword>
<evidence type="ECO:0000256" key="3">
    <source>
        <dbReference type="ARBA" id="ARBA00022884"/>
    </source>
</evidence>
<organism evidence="8 9">
    <name type="scientific">Geochorda subterranea</name>
    <dbReference type="NCBI Taxonomy" id="3109564"/>
    <lineage>
        <taxon>Bacteria</taxon>
        <taxon>Bacillati</taxon>
        <taxon>Bacillota</taxon>
        <taxon>Limnochordia</taxon>
        <taxon>Limnochordales</taxon>
        <taxon>Geochordaceae</taxon>
        <taxon>Geochorda</taxon>
    </lineage>
</organism>
<dbReference type="GO" id="GO:0005840">
    <property type="term" value="C:ribosome"/>
    <property type="evidence" value="ECO:0007669"/>
    <property type="project" value="UniProtKB-KW"/>
</dbReference>
<evidence type="ECO:0000256" key="1">
    <source>
        <dbReference type="ARBA" id="ARBA00007634"/>
    </source>
</evidence>
<dbReference type="Gene3D" id="1.20.58.110">
    <property type="entry name" value="Ribosomal protein S20"/>
    <property type="match status" value="1"/>
</dbReference>
<dbReference type="SUPFAM" id="SSF46992">
    <property type="entry name" value="Ribosomal protein S20"/>
    <property type="match status" value="1"/>
</dbReference>
<dbReference type="PANTHER" id="PTHR33398:SF1">
    <property type="entry name" value="SMALL RIBOSOMAL SUBUNIT PROTEIN BS20C"/>
    <property type="match status" value="1"/>
</dbReference>
<dbReference type="InterPro" id="IPR036510">
    <property type="entry name" value="Ribosomal_bS20_sf"/>
</dbReference>
<evidence type="ECO:0000256" key="7">
    <source>
        <dbReference type="HAMAP-Rule" id="MF_00500"/>
    </source>
</evidence>
<sequence>MATTRSAAKRLRQSIKRHLANQAAKSAMKTAIRKCQRAAQQDLAEAWRLLPLAQKAIDKAAKRGAIHPNQAARRKSRLVAYLKRLESARTAEATPAHPAAS</sequence>
<evidence type="ECO:0000256" key="2">
    <source>
        <dbReference type="ARBA" id="ARBA00022730"/>
    </source>
</evidence>
<proteinExistence type="inferred from homology"/>
<dbReference type="InterPro" id="IPR002583">
    <property type="entry name" value="Ribosomal_bS20"/>
</dbReference>
<dbReference type="NCBIfam" id="TIGR00029">
    <property type="entry name" value="S20"/>
    <property type="match status" value="1"/>
</dbReference>
<protein>
    <recommendedName>
        <fullName evidence="6 7">Small ribosomal subunit protein bS20</fullName>
    </recommendedName>
</protein>
<accession>A0ABZ1BN46</accession>
<dbReference type="HAMAP" id="MF_00500">
    <property type="entry name" value="Ribosomal_bS20"/>
    <property type="match status" value="1"/>
</dbReference>
<evidence type="ECO:0000256" key="5">
    <source>
        <dbReference type="ARBA" id="ARBA00023274"/>
    </source>
</evidence>
<comment type="similarity">
    <text evidence="1 7">Belongs to the bacterial ribosomal protein bS20 family.</text>
</comment>
<evidence type="ECO:0000313" key="8">
    <source>
        <dbReference type="EMBL" id="WRP13552.1"/>
    </source>
</evidence>
<keyword evidence="2 7" id="KW-0699">rRNA-binding</keyword>
<evidence type="ECO:0000256" key="6">
    <source>
        <dbReference type="ARBA" id="ARBA00035136"/>
    </source>
</evidence>
<evidence type="ECO:0000313" key="9">
    <source>
        <dbReference type="Proteomes" id="UP001333102"/>
    </source>
</evidence>
<comment type="function">
    <text evidence="7">Binds directly to 16S ribosomal RNA.</text>
</comment>
<reference evidence="9" key="1">
    <citation type="submission" date="2023-12" db="EMBL/GenBank/DDBJ databases">
        <title>Novel isolates from deep terrestrial aquifers shed light on the physiology and ecology of the class Limnochordia.</title>
        <authorList>
            <person name="Karnachuk O.V."/>
            <person name="Lukina A.P."/>
            <person name="Avakyan M.R."/>
            <person name="Kadnikov V."/>
            <person name="Begmatov S."/>
            <person name="Beletsky A.V."/>
            <person name="Mardanov A.V."/>
            <person name="Ravin N.V."/>
        </authorList>
    </citation>
    <scope>NUCLEOTIDE SEQUENCE [LARGE SCALE GENOMIC DNA]</scope>
    <source>
        <strain evidence="9">LN</strain>
    </source>
</reference>